<organism evidence="2 3">
    <name type="scientific">Dasania phycosphaerae</name>
    <dbReference type="NCBI Taxonomy" id="2950436"/>
    <lineage>
        <taxon>Bacteria</taxon>
        <taxon>Pseudomonadati</taxon>
        <taxon>Pseudomonadota</taxon>
        <taxon>Gammaproteobacteria</taxon>
        <taxon>Cellvibrionales</taxon>
        <taxon>Spongiibacteraceae</taxon>
        <taxon>Dasania</taxon>
    </lineage>
</organism>
<dbReference type="InterPro" id="IPR021844">
    <property type="entry name" value="Integr_conj_element_PFL4704"/>
</dbReference>
<comment type="caution">
    <text evidence="2">The sequence shown here is derived from an EMBL/GenBank/DDBJ whole genome shotgun (WGS) entry which is preliminary data.</text>
</comment>
<dbReference type="RefSeq" id="WP_268905200.1">
    <property type="nucleotide sequence ID" value="NZ_JAPTGG010000013.1"/>
</dbReference>
<reference evidence="2 3" key="1">
    <citation type="submission" date="2022-12" db="EMBL/GenBank/DDBJ databases">
        <title>Dasania phycosphaerae sp. nov., isolated from particulate material of the south coast of Korea.</title>
        <authorList>
            <person name="Jiang Y."/>
        </authorList>
    </citation>
    <scope>NUCLEOTIDE SEQUENCE [LARGE SCALE GENOMIC DNA]</scope>
    <source>
        <strain evidence="2 3">GY-19</strain>
    </source>
</reference>
<dbReference type="Pfam" id="PF11920">
    <property type="entry name" value="DUF3438"/>
    <property type="match status" value="1"/>
</dbReference>
<evidence type="ECO:0000313" key="2">
    <source>
        <dbReference type="EMBL" id="MCZ0866529.1"/>
    </source>
</evidence>
<dbReference type="EMBL" id="JAPTGG010000013">
    <property type="protein sequence ID" value="MCZ0866529.1"/>
    <property type="molecule type" value="Genomic_DNA"/>
</dbReference>
<evidence type="ECO:0000256" key="1">
    <source>
        <dbReference type="SAM" id="SignalP"/>
    </source>
</evidence>
<feature type="chain" id="PRO_5039886945" evidence="1">
    <location>
        <begin position="25"/>
        <end position="302"/>
    </location>
</feature>
<evidence type="ECO:0000313" key="3">
    <source>
        <dbReference type="Proteomes" id="UP001069090"/>
    </source>
</evidence>
<dbReference type="AlphaFoldDB" id="A0A9J6RQF9"/>
<sequence>MKKLLNKAALIIAAVGFYSSSALATEIIHYTNLPVTIELRKGEERSIQFGDHVQVGITKGQQMKKLFRVQSAQGAVHFLPYEEFDKQRVQIKRLTDGQVILLDLIAGKEDPNAKPLEDIRILLESENIIPEDERQVSDSPMELPTITPVDLTRFASQRLYGPTRLHRDRPGITETTLGVQGAVRVFKGENKYKTYSKPILAYQGGGYYLAAIHIKNTSEDEVNLSYLDLNLPFSHATFQHHMLYPNGTPGDSTVLYLISEKPLKETLYPWTYYQDLKAEAEEMARLEEKAEAEKKRNRHKHK</sequence>
<protein>
    <submittedName>
        <fullName evidence="2">TIGR03749 family integrating conjugative element protein</fullName>
    </submittedName>
</protein>
<name>A0A9J6RQF9_9GAMM</name>
<dbReference type="NCBIfam" id="TIGR03749">
    <property type="entry name" value="conj_TIGR03749"/>
    <property type="match status" value="1"/>
</dbReference>
<gene>
    <name evidence="2" type="ORF">O0V09_15055</name>
</gene>
<feature type="signal peptide" evidence="1">
    <location>
        <begin position="1"/>
        <end position="24"/>
    </location>
</feature>
<keyword evidence="1" id="KW-0732">Signal</keyword>
<proteinExistence type="predicted"/>
<accession>A0A9J6RQF9</accession>
<keyword evidence="3" id="KW-1185">Reference proteome</keyword>
<dbReference type="Proteomes" id="UP001069090">
    <property type="component" value="Unassembled WGS sequence"/>
</dbReference>